<dbReference type="GO" id="GO:0032467">
    <property type="term" value="P:positive regulation of cytokinesis"/>
    <property type="evidence" value="ECO:0007669"/>
    <property type="project" value="InterPro"/>
</dbReference>
<dbReference type="GO" id="GO:0000922">
    <property type="term" value="C:spindle pole"/>
    <property type="evidence" value="ECO:0007669"/>
    <property type="project" value="InterPro"/>
</dbReference>
<dbReference type="AlphaFoldDB" id="A0AAE0LIZ9"/>
<comment type="caution">
    <text evidence="2">The sequence shown here is derived from an EMBL/GenBank/DDBJ whole genome shotgun (WGS) entry which is preliminary data.</text>
</comment>
<feature type="compositionally biased region" description="Low complexity" evidence="1">
    <location>
        <begin position="1170"/>
        <end position="1186"/>
    </location>
</feature>
<sequence>MRDAQAPSKASKSGAPRSASSMGLPPNTCGQRARSKPSTDKAPAEVPAACPLERAMALLSAPLPSADDDMPVAPQPKVAAPLAAPPVAVKPKRKPPGAAPPSGSGAPPQENSACQRGGAVISRIAQGPLADPGSSHEATAGIQEEPVGMARDLMREENDLLARLAQVNSEPAHAHPRSGGYGAPGAAAVPRDQRPPLRRPPQQSEHPPAPQSSRQPPEPSPRQKRQQPQQHQRTQRHEQEQPPFQQQHPQAQPMTNGIQPAMHQPNDLNWQQQQPQSGGLCTGHLFPPGPPHPPHIAPGMPYPPPLESIRSYDPPPPAIPAMHPYQQPPTMPLDQHLQHPIGQAHEGSLPWQQIPHHLSIHPHLQHPQQPPPPPGYAYPPHPHGTSPAPPQVPHYHPQPQQSGQYDLQHTQHTIPPYDQQKIPPYDQQYNPHHGPPWGPSMHQNPSRGPPPHIHPPHQPSRAKHDAPSTHDGPLLPPRGGPPLGNFRNGTFGMSEDEAARKRRAQEELQRDLRAQMEEKKQREAEAKGENSHHDSRVQRNQSCHNAGPAYPLPQHQQWREPPRLPGSYAVAGYGGEPTWGSPRDVGPEAWLAKTEQGAHGPDMGTPGGGVQQQQQQHLALAGCSVLPVQGPKSQQEQPQGNFRNGTFGMSEDEAARKRRAQEELQRDLRAQMEEKKQREAEAKAQRKREEEAEARGLDGSNSKGGNAHRGSQVRRSQLQEPPPPWQEEEEPPPPWQQEEPPPPWQQEHSDAAQLYTGAASWGNARDAESDAWLPVSEQLAHGPGAHGPRGGHHQQQAPVVSTLPGQQQAPVVSTLPGQGPPPQSGVQGNFRNGTFGTSEDEAARKRRAQEELQRDLRAQMEEKKQREAEAKAQRKREEEAEARRLEEDLAAERAAVIAEAQAKSPQNPPPVPVQEAEPKPPPRRRSAGREPATPTVEVSPEDWLGQMEADGHGTGEGGLSGGSHSSESPTEIARSPHGAATVSPVAGSRAGGHAGLPQRAQRTNGGGTAKQPENFENVDFNAIDPYREGGSEADLHQVLSRMEETMHVMQEQSSETKLELAALKHAVLDKPTSKAPLGDGAWKPTAATTKHSPQFKAGTGKPGKAPTAQGGVRRAPSEKKPTSQGDVSTTVVTSIEDEDSLSHFLQDAIGVPGAEQQGSSRSCKGRAVDAGGSSSNAKPSPNASKPVGKKNSFKPPRPGDKGKQQGTLQAGQGTRAVIDGGAPEGTRPAEKPKDQLDDLLLNFLNGSGGRPIKKVQLRVQSA</sequence>
<gene>
    <name evidence="2" type="ORF">CYMTET_5521</name>
</gene>
<feature type="compositionally biased region" description="Pro residues" evidence="1">
    <location>
        <begin position="732"/>
        <end position="744"/>
    </location>
</feature>
<feature type="compositionally biased region" description="Low complexity" evidence="1">
    <location>
        <begin position="241"/>
        <end position="253"/>
    </location>
</feature>
<feature type="region of interest" description="Disordered" evidence="1">
    <location>
        <begin position="362"/>
        <end position="1018"/>
    </location>
</feature>
<dbReference type="EMBL" id="LGRX02001069">
    <property type="protein sequence ID" value="KAK3286953.1"/>
    <property type="molecule type" value="Genomic_DNA"/>
</dbReference>
<accession>A0AAE0LIZ9</accession>
<feature type="compositionally biased region" description="Gly residues" evidence="1">
    <location>
        <begin position="952"/>
        <end position="961"/>
    </location>
</feature>
<name>A0AAE0LIZ9_9CHLO</name>
<dbReference type="Proteomes" id="UP001190700">
    <property type="component" value="Unassembled WGS sequence"/>
</dbReference>
<dbReference type="PANTHER" id="PTHR21616:SF2">
    <property type="entry name" value="CENTROSOME AND SPINDLE POLE-ASSOCIATED PROTEIN 1"/>
    <property type="match status" value="1"/>
</dbReference>
<reference evidence="2 3" key="1">
    <citation type="journal article" date="2015" name="Genome Biol. Evol.">
        <title>Comparative Genomics of a Bacterivorous Green Alga Reveals Evolutionary Causalities and Consequences of Phago-Mixotrophic Mode of Nutrition.</title>
        <authorList>
            <person name="Burns J.A."/>
            <person name="Paasch A."/>
            <person name="Narechania A."/>
            <person name="Kim E."/>
        </authorList>
    </citation>
    <scope>NUCLEOTIDE SEQUENCE [LARGE SCALE GENOMIC DNA]</scope>
    <source>
        <strain evidence="2 3">PLY_AMNH</strain>
    </source>
</reference>
<dbReference type="PANTHER" id="PTHR21616">
    <property type="entry name" value="CENTROSOME SPINDLE POLE ASSOCIATED PROTEIN"/>
    <property type="match status" value="1"/>
</dbReference>
<organism evidence="2 3">
    <name type="scientific">Cymbomonas tetramitiformis</name>
    <dbReference type="NCBI Taxonomy" id="36881"/>
    <lineage>
        <taxon>Eukaryota</taxon>
        <taxon>Viridiplantae</taxon>
        <taxon>Chlorophyta</taxon>
        <taxon>Pyramimonadophyceae</taxon>
        <taxon>Pyramimonadales</taxon>
        <taxon>Pyramimonadaceae</taxon>
        <taxon>Cymbomonas</taxon>
    </lineage>
</organism>
<feature type="region of interest" description="Disordered" evidence="1">
    <location>
        <begin position="1071"/>
        <end position="1234"/>
    </location>
</feature>
<feature type="region of interest" description="Disordered" evidence="1">
    <location>
        <begin position="1"/>
        <end position="48"/>
    </location>
</feature>
<feature type="compositionally biased region" description="Polar residues" evidence="1">
    <location>
        <begin position="1122"/>
        <end position="1133"/>
    </location>
</feature>
<feature type="compositionally biased region" description="Basic and acidic residues" evidence="1">
    <location>
        <begin position="660"/>
        <end position="696"/>
    </location>
</feature>
<evidence type="ECO:0000256" key="1">
    <source>
        <dbReference type="SAM" id="MobiDB-lite"/>
    </source>
</evidence>
<feature type="compositionally biased region" description="Pro residues" evidence="1">
    <location>
        <begin position="447"/>
        <end position="458"/>
    </location>
</feature>
<feature type="region of interest" description="Disordered" evidence="1">
    <location>
        <begin position="61"/>
        <end position="312"/>
    </location>
</feature>
<proteinExistence type="predicted"/>
<feature type="compositionally biased region" description="Basic and acidic residues" evidence="1">
    <location>
        <begin position="848"/>
        <end position="891"/>
    </location>
</feature>
<feature type="compositionally biased region" description="Basic and acidic residues" evidence="1">
    <location>
        <begin position="504"/>
        <end position="537"/>
    </location>
</feature>
<protein>
    <submittedName>
        <fullName evidence="2">Uncharacterized protein</fullName>
    </submittedName>
</protein>
<evidence type="ECO:0000313" key="3">
    <source>
        <dbReference type="Proteomes" id="UP001190700"/>
    </source>
</evidence>
<evidence type="ECO:0000313" key="2">
    <source>
        <dbReference type="EMBL" id="KAK3286953.1"/>
    </source>
</evidence>
<feature type="compositionally biased region" description="Low complexity" evidence="1">
    <location>
        <begin position="892"/>
        <end position="902"/>
    </location>
</feature>
<feature type="compositionally biased region" description="Polar residues" evidence="1">
    <location>
        <begin position="631"/>
        <end position="644"/>
    </location>
</feature>
<feature type="compositionally biased region" description="Low complexity" evidence="1">
    <location>
        <begin position="61"/>
        <end position="89"/>
    </location>
</feature>
<feature type="compositionally biased region" description="Polar residues" evidence="1">
    <location>
        <begin position="402"/>
        <end position="413"/>
    </location>
</feature>
<feature type="compositionally biased region" description="Polar residues" evidence="1">
    <location>
        <begin position="266"/>
        <end position="279"/>
    </location>
</feature>
<feature type="compositionally biased region" description="Pro residues" evidence="1">
    <location>
        <begin position="368"/>
        <end position="392"/>
    </location>
</feature>
<keyword evidence="3" id="KW-1185">Reference proteome</keyword>
<feature type="compositionally biased region" description="Pro residues" evidence="1">
    <location>
        <begin position="287"/>
        <end position="306"/>
    </location>
</feature>
<dbReference type="InterPro" id="IPR026708">
    <property type="entry name" value="CSPP1"/>
</dbReference>
<dbReference type="GO" id="GO:0005874">
    <property type="term" value="C:microtubule"/>
    <property type="evidence" value="ECO:0007669"/>
    <property type="project" value="InterPro"/>
</dbReference>